<comment type="caution">
    <text evidence="1">The sequence shown here is derived from an EMBL/GenBank/DDBJ whole genome shotgun (WGS) entry which is preliminary data.</text>
</comment>
<accession>A0AAV5EHD4</accession>
<reference evidence="1" key="1">
    <citation type="journal article" date="2018" name="DNA Res.">
        <title>Multiple hybrid de novo genome assembly of finger millet, an orphan allotetraploid crop.</title>
        <authorList>
            <person name="Hatakeyama M."/>
            <person name="Aluri S."/>
            <person name="Balachadran M.T."/>
            <person name="Sivarajan S.R."/>
            <person name="Patrignani A."/>
            <person name="Gruter S."/>
            <person name="Poveda L."/>
            <person name="Shimizu-Inatsugi R."/>
            <person name="Baeten J."/>
            <person name="Francoijs K.J."/>
            <person name="Nataraja K.N."/>
            <person name="Reddy Y.A.N."/>
            <person name="Phadnis S."/>
            <person name="Ravikumar R.L."/>
            <person name="Schlapbach R."/>
            <person name="Sreeman S.M."/>
            <person name="Shimizu K.K."/>
        </authorList>
    </citation>
    <scope>NUCLEOTIDE SEQUENCE</scope>
</reference>
<gene>
    <name evidence="1" type="primary">gb10350</name>
    <name evidence="1" type="ORF">PR202_gb10350</name>
</gene>
<evidence type="ECO:0000313" key="2">
    <source>
        <dbReference type="Proteomes" id="UP001054889"/>
    </source>
</evidence>
<reference evidence="1" key="2">
    <citation type="submission" date="2021-12" db="EMBL/GenBank/DDBJ databases">
        <title>Resequencing data analysis of finger millet.</title>
        <authorList>
            <person name="Hatakeyama M."/>
            <person name="Aluri S."/>
            <person name="Balachadran M.T."/>
            <person name="Sivarajan S.R."/>
            <person name="Poveda L."/>
            <person name="Shimizu-Inatsugi R."/>
            <person name="Schlapbach R."/>
            <person name="Sreeman S.M."/>
            <person name="Shimizu K.K."/>
        </authorList>
    </citation>
    <scope>NUCLEOTIDE SEQUENCE</scope>
</reference>
<keyword evidence="2" id="KW-1185">Reference proteome</keyword>
<proteinExistence type="predicted"/>
<dbReference type="EMBL" id="BQKI01000076">
    <property type="protein sequence ID" value="GJN22754.1"/>
    <property type="molecule type" value="Genomic_DNA"/>
</dbReference>
<evidence type="ECO:0000313" key="1">
    <source>
        <dbReference type="EMBL" id="GJN22754.1"/>
    </source>
</evidence>
<dbReference type="Proteomes" id="UP001054889">
    <property type="component" value="Unassembled WGS sequence"/>
</dbReference>
<protein>
    <submittedName>
        <fullName evidence="1">Uncharacterized protein</fullName>
    </submittedName>
</protein>
<organism evidence="1 2">
    <name type="scientific">Eleusine coracana subsp. coracana</name>
    <dbReference type="NCBI Taxonomy" id="191504"/>
    <lineage>
        <taxon>Eukaryota</taxon>
        <taxon>Viridiplantae</taxon>
        <taxon>Streptophyta</taxon>
        <taxon>Embryophyta</taxon>
        <taxon>Tracheophyta</taxon>
        <taxon>Spermatophyta</taxon>
        <taxon>Magnoliopsida</taxon>
        <taxon>Liliopsida</taxon>
        <taxon>Poales</taxon>
        <taxon>Poaceae</taxon>
        <taxon>PACMAD clade</taxon>
        <taxon>Chloridoideae</taxon>
        <taxon>Cynodonteae</taxon>
        <taxon>Eleusininae</taxon>
        <taxon>Eleusine</taxon>
    </lineage>
</organism>
<name>A0AAV5EHD4_ELECO</name>
<sequence length="135" mass="15114">MDCCGGRGVQVASSWSPSWWLRRAHGPVRPRTDYNAAAEEAVAVDVGREGDWKKERALVIGSYTHMSDRRSDLRRRLISRRCSRRTSLPRDVTTAYCSRRPRALRDMKGARWFSAKDAADGCVDAAGCGRGRRSG</sequence>
<dbReference type="AlphaFoldDB" id="A0AAV5EHD4"/>